<accession>A0A1F7X202</accession>
<dbReference type="Proteomes" id="UP000176939">
    <property type="component" value="Unassembled WGS sequence"/>
</dbReference>
<reference evidence="2 3" key="1">
    <citation type="journal article" date="2016" name="Nat. Commun.">
        <title>Thousands of microbial genomes shed light on interconnected biogeochemical processes in an aquifer system.</title>
        <authorList>
            <person name="Anantharaman K."/>
            <person name="Brown C.T."/>
            <person name="Hug L.A."/>
            <person name="Sharon I."/>
            <person name="Castelle C.J."/>
            <person name="Probst A.J."/>
            <person name="Thomas B.C."/>
            <person name="Singh A."/>
            <person name="Wilkins M.J."/>
            <person name="Karaoz U."/>
            <person name="Brodie E.L."/>
            <person name="Williams K.H."/>
            <person name="Hubbard S.S."/>
            <person name="Banfield J.F."/>
        </authorList>
    </citation>
    <scope>NUCLEOTIDE SEQUENCE [LARGE SCALE GENOMIC DNA]</scope>
</reference>
<sequence>MEKGRTIIPFLVGVSFVAALWYATWDNVQPEPVQEPVKAKVEAVPKCRIEINNNGKYQWVDDDGYISMFEYDTKEEAIAATDAMFKWREDQKESCKNEGAVK</sequence>
<keyword evidence="1" id="KW-0812">Transmembrane</keyword>
<comment type="caution">
    <text evidence="2">The sequence shown here is derived from an EMBL/GenBank/DDBJ whole genome shotgun (WGS) entry which is preliminary data.</text>
</comment>
<name>A0A1F7X202_9BACT</name>
<gene>
    <name evidence="2" type="ORF">A2Z67_03830</name>
</gene>
<keyword evidence="1" id="KW-0472">Membrane</keyword>
<evidence type="ECO:0000313" key="3">
    <source>
        <dbReference type="Proteomes" id="UP000176939"/>
    </source>
</evidence>
<evidence type="ECO:0000313" key="2">
    <source>
        <dbReference type="EMBL" id="OGM09086.1"/>
    </source>
</evidence>
<proteinExistence type="predicted"/>
<protein>
    <submittedName>
        <fullName evidence="2">Uncharacterized protein</fullName>
    </submittedName>
</protein>
<dbReference type="AlphaFoldDB" id="A0A1F7X202"/>
<keyword evidence="1" id="KW-1133">Transmembrane helix</keyword>
<organism evidence="2 3">
    <name type="scientific">Candidatus Woesebacteria bacterium RBG_13_36_22</name>
    <dbReference type="NCBI Taxonomy" id="1802478"/>
    <lineage>
        <taxon>Bacteria</taxon>
        <taxon>Candidatus Woeseibacteriota</taxon>
    </lineage>
</organism>
<evidence type="ECO:0000256" key="1">
    <source>
        <dbReference type="SAM" id="Phobius"/>
    </source>
</evidence>
<dbReference type="EMBL" id="MGFQ01000027">
    <property type="protein sequence ID" value="OGM09086.1"/>
    <property type="molecule type" value="Genomic_DNA"/>
</dbReference>
<feature type="transmembrane region" description="Helical" evidence="1">
    <location>
        <begin position="7"/>
        <end position="25"/>
    </location>
</feature>